<dbReference type="AlphaFoldDB" id="A0A976GCJ4"/>
<accession>A0A976GCJ4</accession>
<reference evidence="1 2" key="1">
    <citation type="submission" date="2018-01" db="EMBL/GenBank/DDBJ databases">
        <authorList>
            <person name="Clerissi C."/>
        </authorList>
    </citation>
    <scope>NUCLEOTIDE SEQUENCE [LARGE SCALE GENOMIC DNA]</scope>
    <source>
        <strain evidence="1">Cupriavidus oxalaticus LMG 2235</strain>
        <plasmid evidence="2">co2235_mp</plasmid>
    </source>
</reference>
<dbReference type="EMBL" id="OGUS01000136">
    <property type="protein sequence ID" value="SPC19429.1"/>
    <property type="molecule type" value="Genomic_DNA"/>
</dbReference>
<evidence type="ECO:0000313" key="2">
    <source>
        <dbReference type="Proteomes" id="UP000256862"/>
    </source>
</evidence>
<geneLocation type="plasmid" evidence="2">
    <name>co2235_mp</name>
</geneLocation>
<organism evidence="1 2">
    <name type="scientific">Cupriavidus oxalaticus</name>
    <dbReference type="NCBI Taxonomy" id="96344"/>
    <lineage>
        <taxon>Bacteria</taxon>
        <taxon>Pseudomonadati</taxon>
        <taxon>Pseudomonadota</taxon>
        <taxon>Betaproteobacteria</taxon>
        <taxon>Burkholderiales</taxon>
        <taxon>Burkholderiaceae</taxon>
        <taxon>Cupriavidus</taxon>
    </lineage>
</organism>
<comment type="caution">
    <text evidence="1">The sequence shown here is derived from an EMBL/GenBank/DDBJ whole genome shotgun (WGS) entry which is preliminary data.</text>
</comment>
<name>A0A976GCJ4_9BURK</name>
<protein>
    <submittedName>
        <fullName evidence="1">Uncharacterized protein</fullName>
    </submittedName>
</protein>
<dbReference type="Proteomes" id="UP000256862">
    <property type="component" value="Plasmid CO2235_mp"/>
</dbReference>
<proteinExistence type="predicted"/>
<gene>
    <name evidence="1" type="ORF">CO2235_MP130164</name>
</gene>
<evidence type="ECO:0000313" key="1">
    <source>
        <dbReference type="EMBL" id="SPC19429.1"/>
    </source>
</evidence>
<sequence>MNRRAAAWPAEPCGRVMAALACPASQGEVRAVCYQSSYDIAQIAAERILAEASGYIERIPGGKRRFVAPFFASLGGDTG</sequence>